<evidence type="ECO:0000313" key="8">
    <source>
        <dbReference type="Proteomes" id="UP000009080"/>
    </source>
</evidence>
<evidence type="ECO:0000259" key="5">
    <source>
        <dbReference type="PROSITE" id="PS50975"/>
    </source>
</evidence>
<dbReference type="PANTHER" id="PTHR43334">
    <property type="entry name" value="ACETATE--COA LIGASE [ADP-FORMING]"/>
    <property type="match status" value="1"/>
</dbReference>
<dbReference type="Pfam" id="PF19045">
    <property type="entry name" value="Ligase_CoA_2"/>
    <property type="match status" value="1"/>
</dbReference>
<dbReference type="RefSeq" id="WP_015820491.1">
    <property type="nucleotide sequence ID" value="NC_012997.1"/>
</dbReference>
<dbReference type="PROSITE" id="PS50975">
    <property type="entry name" value="ATP_GRASP"/>
    <property type="match status" value="1"/>
</dbReference>
<dbReference type="AlphaFoldDB" id="C5BNQ0"/>
<dbReference type="SMART" id="SM00881">
    <property type="entry name" value="CoA_binding"/>
    <property type="match status" value="1"/>
</dbReference>
<feature type="domain" description="N-acetyltransferase" evidence="6">
    <location>
        <begin position="737"/>
        <end position="893"/>
    </location>
</feature>
<dbReference type="SUPFAM" id="SSF55729">
    <property type="entry name" value="Acyl-CoA N-acyltransferases (Nat)"/>
    <property type="match status" value="1"/>
</dbReference>
<dbReference type="InterPro" id="IPR036291">
    <property type="entry name" value="NAD(P)-bd_dom_sf"/>
</dbReference>
<dbReference type="Pfam" id="PF13302">
    <property type="entry name" value="Acetyltransf_3"/>
    <property type="match status" value="1"/>
</dbReference>
<evidence type="ECO:0000256" key="4">
    <source>
        <dbReference type="PROSITE-ProRule" id="PRU00409"/>
    </source>
</evidence>
<keyword evidence="1 7" id="KW-0436">Ligase</keyword>
<dbReference type="PROSITE" id="PS51186">
    <property type="entry name" value="GNAT"/>
    <property type="match status" value="1"/>
</dbReference>
<sequence length="897" mass="96767">MSDFIEHYLSDLFAPQSIAVFGASQRPNATGSVVFRNLIAAGFCNQLYAINPKYTSVDNHTCYRSLDDIDDHIELAIITTPAHTVKDILKQCGKHKVKAAVIFAGGFAQPDEPGKVSEQALVEIARKYGIRFIGPNSLGIAHPSTNINATFGPGEVASGNLALVSQSGAVCTAVMDWAAVQDIGFSSVVSIGACADLDFGDILDFLVSDGKTRSILLYVEGIRDARSFMCGLRAVARVKPVIVIKAGRHKAAIEVTQSHNSARVGDDDVFAAALKRAGVVRGMHLGDLLAAANILARGTRLRGDKLAIITNGGGPAAMACDRASDLHIPLAPLGEEAHKKLDKLLPHYWSHSNPVDILGDADADRYAAALEIMLADTECHGVMVMLTPQATTDPVAIAQRLIDIIKKTSKPVIACWMGENRVLPARRLFASAGIPIFRLPETAVQAFAYLATFFRNQKLLLQTPPPLSQTITATIEDAHTVIDTALRSEQFQLSETESKTILAAFGIPIAPTILVHSAQEAMEAATEIGLPVAMKIHGSNLSNKSSHGGVQLNIRTLPAVKNTYAGLRRILENLPFAVENPGIVIEPMILSPAASELRLAIEQDPVFGPFISLGPGGVAAKRTRVVSLPPLNRLLAANLIQESELGDMLSKEGQQPVIALAALENCLMSISDIACELPEVLELEINPLLADSNGVTAVDARIRLRPKPPGLPYSHTAIHPYPSHAVQKVTVAGCVPCTIRPVRPEDAELERAFIEGLSENSKHFRFMNTFRKLPPEMLAKMTQIDYDREMAFVAVINNNEEEEEIGSARYAINIDGQSCEFAVSVADNWQGKGIATKLMQALIDYAGHRGLTRMQGEILADNVPMQELAKKLGFSLQLSREDKTIVIGNRPLRPPAK</sequence>
<organism evidence="7 8">
    <name type="scientific">Teredinibacter turnerae (strain ATCC 39867 / T7901)</name>
    <dbReference type="NCBI Taxonomy" id="377629"/>
    <lineage>
        <taxon>Bacteria</taxon>
        <taxon>Pseudomonadati</taxon>
        <taxon>Pseudomonadota</taxon>
        <taxon>Gammaproteobacteria</taxon>
        <taxon>Cellvibrionales</taxon>
        <taxon>Cellvibrionaceae</taxon>
        <taxon>Teredinibacter</taxon>
    </lineage>
</organism>
<accession>C5BNQ0</accession>
<evidence type="ECO:0000259" key="6">
    <source>
        <dbReference type="PROSITE" id="PS51186"/>
    </source>
</evidence>
<dbReference type="SUPFAM" id="SSF56059">
    <property type="entry name" value="Glutathione synthetase ATP-binding domain-like"/>
    <property type="match status" value="1"/>
</dbReference>
<dbReference type="Pfam" id="PF13380">
    <property type="entry name" value="CoA_binding_2"/>
    <property type="match status" value="1"/>
</dbReference>
<dbReference type="SUPFAM" id="SSF51735">
    <property type="entry name" value="NAD(P)-binding Rossmann-fold domains"/>
    <property type="match status" value="1"/>
</dbReference>
<dbReference type="InterPro" id="IPR016102">
    <property type="entry name" value="Succinyl-CoA_synth-like"/>
</dbReference>
<evidence type="ECO:0000313" key="7">
    <source>
        <dbReference type="EMBL" id="ACR14376.1"/>
    </source>
</evidence>
<dbReference type="GO" id="GO:0046872">
    <property type="term" value="F:metal ion binding"/>
    <property type="evidence" value="ECO:0007669"/>
    <property type="project" value="InterPro"/>
</dbReference>
<feature type="domain" description="ATP-grasp" evidence="5">
    <location>
        <begin position="499"/>
        <end position="722"/>
    </location>
</feature>
<gene>
    <name evidence="7" type="ordered locus">TERTU_0621</name>
</gene>
<dbReference type="eggNOG" id="COG0045">
    <property type="taxonomic scope" value="Bacteria"/>
</dbReference>
<name>C5BNQ0_TERTT</name>
<dbReference type="Gene3D" id="3.30.1490.20">
    <property type="entry name" value="ATP-grasp fold, A domain"/>
    <property type="match status" value="1"/>
</dbReference>
<keyword evidence="8" id="KW-1185">Reference proteome</keyword>
<dbReference type="KEGG" id="ttu:TERTU_0621"/>
<dbReference type="Gene3D" id="3.40.50.261">
    <property type="entry name" value="Succinyl-CoA synthetase domains"/>
    <property type="match status" value="2"/>
</dbReference>
<dbReference type="Pfam" id="PF13607">
    <property type="entry name" value="Succ_CoA_lig"/>
    <property type="match status" value="1"/>
</dbReference>
<dbReference type="GO" id="GO:0043758">
    <property type="term" value="F:acetate-CoA ligase (ADP-forming) activity"/>
    <property type="evidence" value="ECO:0007669"/>
    <property type="project" value="InterPro"/>
</dbReference>
<evidence type="ECO:0000256" key="2">
    <source>
        <dbReference type="ARBA" id="ARBA00022741"/>
    </source>
</evidence>
<keyword evidence="3 4" id="KW-0067">ATP-binding</keyword>
<protein>
    <submittedName>
        <fullName evidence="7">Long-chain-fatty-acid--CoA ligase</fullName>
    </submittedName>
</protein>
<proteinExistence type="predicted"/>
<dbReference type="eggNOG" id="COG1042">
    <property type="taxonomic scope" value="Bacteria"/>
</dbReference>
<dbReference type="CDD" id="cd04301">
    <property type="entry name" value="NAT_SF"/>
    <property type="match status" value="1"/>
</dbReference>
<evidence type="ECO:0000256" key="1">
    <source>
        <dbReference type="ARBA" id="ARBA00022598"/>
    </source>
</evidence>
<dbReference type="Pfam" id="PF13549">
    <property type="entry name" value="ATP-grasp_5"/>
    <property type="match status" value="1"/>
</dbReference>
<dbReference type="HOGENOM" id="CLU_007415_0_2_6"/>
<dbReference type="Gene3D" id="3.40.630.30">
    <property type="match status" value="1"/>
</dbReference>
<dbReference type="InterPro" id="IPR011761">
    <property type="entry name" value="ATP-grasp"/>
</dbReference>
<dbReference type="InterPro" id="IPR000182">
    <property type="entry name" value="GNAT_dom"/>
</dbReference>
<dbReference type="InterPro" id="IPR016181">
    <property type="entry name" value="Acyl_CoA_acyltransferase"/>
</dbReference>
<dbReference type="InterPro" id="IPR043938">
    <property type="entry name" value="Ligase_CoA_dom"/>
</dbReference>
<dbReference type="Gene3D" id="3.30.470.20">
    <property type="entry name" value="ATP-grasp fold, B domain"/>
    <property type="match status" value="1"/>
</dbReference>
<dbReference type="STRING" id="377629.TERTU_0621"/>
<dbReference type="OrthoDB" id="9807426at2"/>
<dbReference type="GO" id="GO:0005524">
    <property type="term" value="F:ATP binding"/>
    <property type="evidence" value="ECO:0007669"/>
    <property type="project" value="UniProtKB-UniRule"/>
</dbReference>
<dbReference type="Gene3D" id="3.40.50.720">
    <property type="entry name" value="NAD(P)-binding Rossmann-like Domain"/>
    <property type="match status" value="1"/>
</dbReference>
<dbReference type="PANTHER" id="PTHR43334:SF1">
    <property type="entry name" value="3-HYDROXYPROPIONATE--COA LIGASE [ADP-FORMING]"/>
    <property type="match status" value="1"/>
</dbReference>
<dbReference type="eggNOG" id="COG1670">
    <property type="taxonomic scope" value="Bacteria"/>
</dbReference>
<dbReference type="GO" id="GO:0016747">
    <property type="term" value="F:acyltransferase activity, transferring groups other than amino-acyl groups"/>
    <property type="evidence" value="ECO:0007669"/>
    <property type="project" value="InterPro"/>
</dbReference>
<keyword evidence="2 4" id="KW-0547">Nucleotide-binding</keyword>
<dbReference type="InterPro" id="IPR051538">
    <property type="entry name" value="Acyl-CoA_Synth/Transferase"/>
</dbReference>
<dbReference type="InterPro" id="IPR003781">
    <property type="entry name" value="CoA-bd"/>
</dbReference>
<dbReference type="SUPFAM" id="SSF52210">
    <property type="entry name" value="Succinyl-CoA synthetase domains"/>
    <property type="match status" value="2"/>
</dbReference>
<reference evidence="7 8" key="1">
    <citation type="journal article" date="2009" name="PLoS ONE">
        <title>The complete genome of Teredinibacter turnerae T7901: an intracellular endosymbiont of marine wood-boring bivalves (shipworms).</title>
        <authorList>
            <person name="Yang J.C."/>
            <person name="Madupu R."/>
            <person name="Durkin A.S."/>
            <person name="Ekborg N.A."/>
            <person name="Pedamallu C.S."/>
            <person name="Hostetler J.B."/>
            <person name="Radune D."/>
            <person name="Toms B.S."/>
            <person name="Henrissat B."/>
            <person name="Coutinho P.M."/>
            <person name="Schwarz S."/>
            <person name="Field L."/>
            <person name="Trindade-Silva A.E."/>
            <person name="Soares C.A.G."/>
            <person name="Elshahawi S."/>
            <person name="Hanora A."/>
            <person name="Schmidt E.W."/>
            <person name="Haygood M.G."/>
            <person name="Posfai J."/>
            <person name="Benner J."/>
            <person name="Madinger C."/>
            <person name="Nove J."/>
            <person name="Anton B."/>
            <person name="Chaudhary K."/>
            <person name="Foster J."/>
            <person name="Holman A."/>
            <person name="Kumar S."/>
            <person name="Lessard P.A."/>
            <person name="Luyten Y.A."/>
            <person name="Slatko B."/>
            <person name="Wood N."/>
            <person name="Wu B."/>
            <person name="Teplitski M."/>
            <person name="Mougous J.D."/>
            <person name="Ward N."/>
            <person name="Eisen J.A."/>
            <person name="Badger J.H."/>
            <person name="Distel D.L."/>
        </authorList>
    </citation>
    <scope>NUCLEOTIDE SEQUENCE [LARGE SCALE GENOMIC DNA]</scope>
    <source>
        <strain evidence="8">ATCC 39867 / T7901</strain>
    </source>
</reference>
<dbReference type="Proteomes" id="UP000009080">
    <property type="component" value="Chromosome"/>
</dbReference>
<dbReference type="InterPro" id="IPR013815">
    <property type="entry name" value="ATP_grasp_subdomain_1"/>
</dbReference>
<evidence type="ECO:0000256" key="3">
    <source>
        <dbReference type="ARBA" id="ARBA00022840"/>
    </source>
</evidence>
<dbReference type="InterPro" id="IPR032875">
    <property type="entry name" value="Succ_CoA_lig_flav_dom"/>
</dbReference>
<dbReference type="EMBL" id="CP001614">
    <property type="protein sequence ID" value="ACR14376.1"/>
    <property type="molecule type" value="Genomic_DNA"/>
</dbReference>